<dbReference type="RefSeq" id="XP_003102002.2">
    <property type="nucleotide sequence ID" value="XM_003101954.2"/>
</dbReference>
<sequence length="351" mass="39763">MKSFKISLLLISLLLLISIHASTDDNNSEVIPSQVLFSRSIIKFSNLTGTIPFAFNISELASTAMEHSMDVKFSMISDQPINFTVQDFGETIIKRKTIERIDDVILKGPWLDFFASIIKTRHPEQNYDLTMVIMSDIEATGSMVFEIVEAFHTTKHDMGFDNTIVRWGESGSSENKELGIEGAITAALNSPYPKLHIVTDSPVPLELQFGKCGLIGLKINMEKEGTLVLDQQRLSSLHRFNHMVCKSNPDENLVDLSIASDHHPGAIVQFDLQRTSSINGQLLLTVTCAVLSLFIVAAFATWVARRKWLRYKLRKHYVKVVRRLPAPFDTSQELREYREVVDRNFEDNLQF</sequence>
<dbReference type="GeneID" id="9813950"/>
<evidence type="ECO:0000256" key="2">
    <source>
        <dbReference type="SAM" id="SignalP"/>
    </source>
</evidence>
<dbReference type="AlphaFoldDB" id="A0A6A5G518"/>
<evidence type="ECO:0000313" key="3">
    <source>
        <dbReference type="EMBL" id="KAF1749579.1"/>
    </source>
</evidence>
<name>A0A6A5G518_CAERE</name>
<dbReference type="CTD" id="9813950"/>
<dbReference type="EMBL" id="WUAV01000006">
    <property type="protein sequence ID" value="KAF1749579.1"/>
    <property type="molecule type" value="Genomic_DNA"/>
</dbReference>
<evidence type="ECO:0000313" key="4">
    <source>
        <dbReference type="Proteomes" id="UP000483820"/>
    </source>
</evidence>
<protein>
    <submittedName>
        <fullName evidence="3">Uncharacterized protein</fullName>
    </submittedName>
</protein>
<organism evidence="3 4">
    <name type="scientific">Caenorhabditis remanei</name>
    <name type="common">Caenorhabditis vulgaris</name>
    <dbReference type="NCBI Taxonomy" id="31234"/>
    <lineage>
        <taxon>Eukaryota</taxon>
        <taxon>Metazoa</taxon>
        <taxon>Ecdysozoa</taxon>
        <taxon>Nematoda</taxon>
        <taxon>Chromadorea</taxon>
        <taxon>Rhabditida</taxon>
        <taxon>Rhabditina</taxon>
        <taxon>Rhabditomorpha</taxon>
        <taxon>Rhabditoidea</taxon>
        <taxon>Rhabditidae</taxon>
        <taxon>Peloderinae</taxon>
        <taxon>Caenorhabditis</taxon>
    </lineage>
</organism>
<keyword evidence="1" id="KW-0812">Transmembrane</keyword>
<evidence type="ECO:0000256" key="1">
    <source>
        <dbReference type="SAM" id="Phobius"/>
    </source>
</evidence>
<keyword evidence="1" id="KW-1133">Transmembrane helix</keyword>
<comment type="caution">
    <text evidence="3">The sequence shown here is derived from an EMBL/GenBank/DDBJ whole genome shotgun (WGS) entry which is preliminary data.</text>
</comment>
<gene>
    <name evidence="3" type="ORF">GCK72_026047</name>
</gene>
<dbReference type="Proteomes" id="UP000483820">
    <property type="component" value="Chromosome X"/>
</dbReference>
<feature type="chain" id="PRO_5025346512" evidence="2">
    <location>
        <begin position="22"/>
        <end position="351"/>
    </location>
</feature>
<keyword evidence="2" id="KW-0732">Signal</keyword>
<dbReference type="KEGG" id="crq:GCK72_026047"/>
<feature type="transmembrane region" description="Helical" evidence="1">
    <location>
        <begin position="282"/>
        <end position="304"/>
    </location>
</feature>
<reference evidence="3 4" key="1">
    <citation type="submission" date="2019-12" db="EMBL/GenBank/DDBJ databases">
        <title>Chromosome-level assembly of the Caenorhabditis remanei genome.</title>
        <authorList>
            <person name="Teterina A.A."/>
            <person name="Willis J.H."/>
            <person name="Phillips P.C."/>
        </authorList>
    </citation>
    <scope>NUCLEOTIDE SEQUENCE [LARGE SCALE GENOMIC DNA]</scope>
    <source>
        <strain evidence="3 4">PX506</strain>
        <tissue evidence="3">Whole organism</tissue>
    </source>
</reference>
<keyword evidence="1" id="KW-0472">Membrane</keyword>
<accession>A0A6A5G518</accession>
<feature type="signal peptide" evidence="2">
    <location>
        <begin position="1"/>
        <end position="21"/>
    </location>
</feature>
<proteinExistence type="predicted"/>